<dbReference type="STRING" id="1231657.A0A1Y2A3T1"/>
<evidence type="ECO:0000313" key="2">
    <source>
        <dbReference type="EMBL" id="ORY16947.1"/>
    </source>
</evidence>
<dbReference type="PROSITE" id="PS50097">
    <property type="entry name" value="BTB"/>
    <property type="match status" value="1"/>
</dbReference>
<dbReference type="PANTHER" id="PTHR11145:SF8">
    <property type="entry name" value="RE57120P"/>
    <property type="match status" value="1"/>
</dbReference>
<reference evidence="2 3" key="1">
    <citation type="submission" date="2016-07" db="EMBL/GenBank/DDBJ databases">
        <title>Pervasive Adenine N6-methylation of Active Genes in Fungi.</title>
        <authorList>
            <consortium name="DOE Joint Genome Institute"/>
            <person name="Mondo S.J."/>
            <person name="Dannebaum R.O."/>
            <person name="Kuo R.C."/>
            <person name="Labutti K."/>
            <person name="Haridas S."/>
            <person name="Kuo A."/>
            <person name="Salamov A."/>
            <person name="Ahrendt S.R."/>
            <person name="Lipzen A."/>
            <person name="Sullivan W."/>
            <person name="Andreopoulos W.B."/>
            <person name="Clum A."/>
            <person name="Lindquist E."/>
            <person name="Daum C."/>
            <person name="Ramamoorthy G.K."/>
            <person name="Gryganskyi A."/>
            <person name="Culley D."/>
            <person name="Magnuson J.K."/>
            <person name="James T.Y."/>
            <person name="O'Malley M.A."/>
            <person name="Stajich J.E."/>
            <person name="Spatafora J.W."/>
            <person name="Visel A."/>
            <person name="Grigoriev I.V."/>
        </authorList>
    </citation>
    <scope>NUCLEOTIDE SEQUENCE [LARGE SCALE GENOMIC DNA]</scope>
    <source>
        <strain evidence="2 3">CBS 115471</strain>
    </source>
</reference>
<organism evidence="2 3">
    <name type="scientific">Clohesyomyces aquaticus</name>
    <dbReference type="NCBI Taxonomy" id="1231657"/>
    <lineage>
        <taxon>Eukaryota</taxon>
        <taxon>Fungi</taxon>
        <taxon>Dikarya</taxon>
        <taxon>Ascomycota</taxon>
        <taxon>Pezizomycotina</taxon>
        <taxon>Dothideomycetes</taxon>
        <taxon>Pleosporomycetidae</taxon>
        <taxon>Pleosporales</taxon>
        <taxon>Lindgomycetaceae</taxon>
        <taxon>Clohesyomyces</taxon>
    </lineage>
</organism>
<sequence>MMQHQNSTSTQSASRIIVLDVSGCKFRTTKSALETSDFFQSLLARWEDCADRQEDGSYFIDADPEAFEHLLNFMRRPGTFPLFWTNEQGFDYALYNKLQAEADYYLVHDLRDWIQEKRYLEAVKTVTSVRNVSTSSSTTEVEEGTGNVSIQTYIGPLHRGRYLCPLAEKMHDEPWRCTESCRKARGTNPPHFEKKPGELTKFIKRVVFDQDVCINEGRGNT</sequence>
<dbReference type="EMBL" id="MCFA01000015">
    <property type="protein sequence ID" value="ORY16947.1"/>
    <property type="molecule type" value="Genomic_DNA"/>
</dbReference>
<name>A0A1Y2A3T1_9PLEO</name>
<dbReference type="InterPro" id="IPR045068">
    <property type="entry name" value="BACURD1-3"/>
</dbReference>
<dbReference type="SMART" id="SM00225">
    <property type="entry name" value="BTB"/>
    <property type="match status" value="1"/>
</dbReference>
<protein>
    <recommendedName>
        <fullName evidence="1">BTB domain-containing protein</fullName>
    </recommendedName>
</protein>
<accession>A0A1Y2A3T1</accession>
<dbReference type="PANTHER" id="PTHR11145">
    <property type="entry name" value="BTB/POZ DOMAIN-CONTAINING ADAPTER FOR CUL3-MEDIATED RHOA DEGRADATION PROTEIN FAMILY MEMBER"/>
    <property type="match status" value="1"/>
</dbReference>
<dbReference type="InterPro" id="IPR000210">
    <property type="entry name" value="BTB/POZ_dom"/>
</dbReference>
<keyword evidence="3" id="KW-1185">Reference proteome</keyword>
<dbReference type="Proteomes" id="UP000193144">
    <property type="component" value="Unassembled WGS sequence"/>
</dbReference>
<proteinExistence type="predicted"/>
<gene>
    <name evidence="2" type="ORF">BCR34DRAFT_556293</name>
</gene>
<dbReference type="SUPFAM" id="SSF54695">
    <property type="entry name" value="POZ domain"/>
    <property type="match status" value="1"/>
</dbReference>
<dbReference type="Gene3D" id="3.30.710.10">
    <property type="entry name" value="Potassium Channel Kv1.1, Chain A"/>
    <property type="match status" value="1"/>
</dbReference>
<comment type="caution">
    <text evidence="2">The sequence shown here is derived from an EMBL/GenBank/DDBJ whole genome shotgun (WGS) entry which is preliminary data.</text>
</comment>
<dbReference type="CDD" id="cd18316">
    <property type="entry name" value="BTB_POZ_KCTD-like"/>
    <property type="match status" value="1"/>
</dbReference>
<feature type="domain" description="BTB" evidence="1">
    <location>
        <begin position="15"/>
        <end position="75"/>
    </location>
</feature>
<dbReference type="AlphaFoldDB" id="A0A1Y2A3T1"/>
<dbReference type="OrthoDB" id="2414723at2759"/>
<evidence type="ECO:0000313" key="3">
    <source>
        <dbReference type="Proteomes" id="UP000193144"/>
    </source>
</evidence>
<dbReference type="GO" id="GO:0051260">
    <property type="term" value="P:protein homooligomerization"/>
    <property type="evidence" value="ECO:0007669"/>
    <property type="project" value="InterPro"/>
</dbReference>
<evidence type="ECO:0000259" key="1">
    <source>
        <dbReference type="PROSITE" id="PS50097"/>
    </source>
</evidence>
<dbReference type="InterPro" id="IPR003131">
    <property type="entry name" value="T1-type_BTB"/>
</dbReference>
<dbReference type="InterPro" id="IPR011333">
    <property type="entry name" value="SKP1/BTB/POZ_sf"/>
</dbReference>
<dbReference type="Pfam" id="PF02214">
    <property type="entry name" value="BTB_2"/>
    <property type="match status" value="1"/>
</dbReference>